<dbReference type="SUPFAM" id="SSF47616">
    <property type="entry name" value="GST C-terminal domain-like"/>
    <property type="match status" value="1"/>
</dbReference>
<accession>A0ABW1S5T4</accession>
<evidence type="ECO:0000313" key="4">
    <source>
        <dbReference type="Proteomes" id="UP001596303"/>
    </source>
</evidence>
<keyword evidence="4" id="KW-1185">Reference proteome</keyword>
<gene>
    <name evidence="3" type="ORF">ACFQDM_02985</name>
</gene>
<dbReference type="PANTHER" id="PTHR43968:SF6">
    <property type="entry name" value="GLUTATHIONE S-TRANSFERASE OMEGA"/>
    <property type="match status" value="1"/>
</dbReference>
<dbReference type="SFLD" id="SFLDG00358">
    <property type="entry name" value="Main_(cytGST)"/>
    <property type="match status" value="1"/>
</dbReference>
<dbReference type="EMBL" id="JBHSSW010000003">
    <property type="protein sequence ID" value="MFC6197022.1"/>
    <property type="molecule type" value="Genomic_DNA"/>
</dbReference>
<dbReference type="PROSITE" id="PS50404">
    <property type="entry name" value="GST_NTER"/>
    <property type="match status" value="1"/>
</dbReference>
<evidence type="ECO:0000259" key="1">
    <source>
        <dbReference type="PROSITE" id="PS50404"/>
    </source>
</evidence>
<dbReference type="CDD" id="cd00570">
    <property type="entry name" value="GST_N_family"/>
    <property type="match status" value="1"/>
</dbReference>
<dbReference type="InterPro" id="IPR004045">
    <property type="entry name" value="Glutathione_S-Trfase_N"/>
</dbReference>
<feature type="domain" description="GST N-terminal" evidence="1">
    <location>
        <begin position="1"/>
        <end position="81"/>
    </location>
</feature>
<comment type="caution">
    <text evidence="3">The sequence shown here is derived from an EMBL/GenBank/DDBJ whole genome shotgun (WGS) entry which is preliminary data.</text>
</comment>
<dbReference type="Gene3D" id="1.20.1050.10">
    <property type="match status" value="1"/>
</dbReference>
<name>A0ABW1S5T4_9PROT</name>
<dbReference type="PROSITE" id="PS50405">
    <property type="entry name" value="GST_CTER"/>
    <property type="match status" value="1"/>
</dbReference>
<dbReference type="Pfam" id="PF13409">
    <property type="entry name" value="GST_N_2"/>
    <property type="match status" value="1"/>
</dbReference>
<dbReference type="RefSeq" id="WP_377375242.1">
    <property type="nucleotide sequence ID" value="NZ_JBHSSW010000003.1"/>
</dbReference>
<feature type="domain" description="GST C-terminal" evidence="2">
    <location>
        <begin position="86"/>
        <end position="212"/>
    </location>
</feature>
<organism evidence="3 4">
    <name type="scientific">Ponticaulis profundi</name>
    <dbReference type="NCBI Taxonomy" id="2665222"/>
    <lineage>
        <taxon>Bacteria</taxon>
        <taxon>Pseudomonadati</taxon>
        <taxon>Pseudomonadota</taxon>
        <taxon>Alphaproteobacteria</taxon>
        <taxon>Hyphomonadales</taxon>
        <taxon>Hyphomonadaceae</taxon>
        <taxon>Ponticaulis</taxon>
    </lineage>
</organism>
<evidence type="ECO:0000259" key="2">
    <source>
        <dbReference type="PROSITE" id="PS50405"/>
    </source>
</evidence>
<dbReference type="InterPro" id="IPR050983">
    <property type="entry name" value="GST_Omega/HSP26"/>
</dbReference>
<dbReference type="InterPro" id="IPR036282">
    <property type="entry name" value="Glutathione-S-Trfase_C_sf"/>
</dbReference>
<dbReference type="Gene3D" id="3.40.30.10">
    <property type="entry name" value="Glutaredoxin"/>
    <property type="match status" value="1"/>
</dbReference>
<dbReference type="InterPro" id="IPR010987">
    <property type="entry name" value="Glutathione-S-Trfase_C-like"/>
</dbReference>
<dbReference type="InterPro" id="IPR040079">
    <property type="entry name" value="Glutathione_S-Trfase"/>
</dbReference>
<proteinExistence type="predicted"/>
<dbReference type="PANTHER" id="PTHR43968">
    <property type="match status" value="1"/>
</dbReference>
<dbReference type="SFLD" id="SFLDS00019">
    <property type="entry name" value="Glutathione_Transferase_(cytos"/>
    <property type="match status" value="1"/>
</dbReference>
<dbReference type="Proteomes" id="UP001596303">
    <property type="component" value="Unassembled WGS sequence"/>
</dbReference>
<protein>
    <submittedName>
        <fullName evidence="3">Glutathione S-transferase family protein</fullName>
    </submittedName>
</protein>
<dbReference type="CDD" id="cd00299">
    <property type="entry name" value="GST_C_family"/>
    <property type="match status" value="1"/>
</dbReference>
<evidence type="ECO:0000313" key="3">
    <source>
        <dbReference type="EMBL" id="MFC6197022.1"/>
    </source>
</evidence>
<sequence>MLVIYEHPLSPYAQKLKISLREKGVEFEARLPDGIGTGTTQSDFASVSPRGEVPAFVHEGRAIFDSTIILEYIEDVWPTPPMLPADPYERARVRMIEDVMDTHVEAIAWGLGELNFFGRASGALKEEIEKNAASQVADFHSWLESELGNRDWFNGHDFGWGDLSVIPYLNGLAGFGLTPKEGSRLSDWMTRANARESVKQTQAESAASITGMSDVGAAIEAGLFKRQYRDHRLEWMIKSGGLEVVTKGLEKQTIRFTEPFRG</sequence>
<dbReference type="InterPro" id="IPR036249">
    <property type="entry name" value="Thioredoxin-like_sf"/>
</dbReference>
<dbReference type="SUPFAM" id="SSF52833">
    <property type="entry name" value="Thioredoxin-like"/>
    <property type="match status" value="1"/>
</dbReference>
<reference evidence="4" key="1">
    <citation type="journal article" date="2019" name="Int. J. Syst. Evol. Microbiol.">
        <title>The Global Catalogue of Microorganisms (GCM) 10K type strain sequencing project: providing services to taxonomists for standard genome sequencing and annotation.</title>
        <authorList>
            <consortium name="The Broad Institute Genomics Platform"/>
            <consortium name="The Broad Institute Genome Sequencing Center for Infectious Disease"/>
            <person name="Wu L."/>
            <person name="Ma J."/>
        </authorList>
    </citation>
    <scope>NUCLEOTIDE SEQUENCE [LARGE SCALE GENOMIC DNA]</scope>
    <source>
        <strain evidence="4">CGMCC-1.15741</strain>
    </source>
</reference>